<dbReference type="GeneID" id="97310830"/>
<feature type="region of interest" description="Disordered" evidence="1">
    <location>
        <begin position="23"/>
        <end position="46"/>
    </location>
</feature>
<evidence type="ECO:0000313" key="2">
    <source>
        <dbReference type="EMBL" id="TFE42035.1"/>
    </source>
</evidence>
<dbReference type="EMBL" id="SNVI01000002">
    <property type="protein sequence ID" value="TFE42035.1"/>
    <property type="molecule type" value="Genomic_DNA"/>
</dbReference>
<gene>
    <name evidence="2" type="ORF">E2553_36090</name>
</gene>
<dbReference type="RefSeq" id="WP_134465311.1">
    <property type="nucleotide sequence ID" value="NZ_JBHMFL010000100.1"/>
</dbReference>
<name>A0A4Y8MXD1_9BURK</name>
<proteinExistence type="predicted"/>
<protein>
    <submittedName>
        <fullName evidence="2">Uncharacterized protein</fullName>
    </submittedName>
</protein>
<evidence type="ECO:0000313" key="3">
    <source>
        <dbReference type="Proteomes" id="UP000297385"/>
    </source>
</evidence>
<reference evidence="2 3" key="1">
    <citation type="submission" date="2019-03" db="EMBL/GenBank/DDBJ databases">
        <title>Complete Genome Sequence of Paraburkholderia dipogonis ICMP 19430T, a Nitrogen-fixing Symbiont of the South African Invasive Legume Dipogon lignosus in New Zealand.</title>
        <authorList>
            <person name="De Meyer S.E."/>
        </authorList>
    </citation>
    <scope>NUCLEOTIDE SEQUENCE [LARGE SCALE GENOMIC DNA]</scope>
    <source>
        <strain evidence="2 3">ICMP 19430</strain>
    </source>
</reference>
<evidence type="ECO:0000256" key="1">
    <source>
        <dbReference type="SAM" id="MobiDB-lite"/>
    </source>
</evidence>
<dbReference type="Proteomes" id="UP000297385">
    <property type="component" value="Unassembled WGS sequence"/>
</dbReference>
<dbReference type="AlphaFoldDB" id="A0A4Y8MXD1"/>
<sequence>MKLQMASDLRPEMALKTLMVQRSSVRRPDEGFSGRKTRESVSRRLFDGRTNDRETLESEGDLRLL</sequence>
<organism evidence="2 3">
    <name type="scientific">Paraburkholderia dipogonis</name>
    <dbReference type="NCBI Taxonomy" id="1211383"/>
    <lineage>
        <taxon>Bacteria</taxon>
        <taxon>Pseudomonadati</taxon>
        <taxon>Pseudomonadota</taxon>
        <taxon>Betaproteobacteria</taxon>
        <taxon>Burkholderiales</taxon>
        <taxon>Burkholderiaceae</taxon>
        <taxon>Paraburkholderia</taxon>
    </lineage>
</organism>
<comment type="caution">
    <text evidence="2">The sequence shown here is derived from an EMBL/GenBank/DDBJ whole genome shotgun (WGS) entry which is preliminary data.</text>
</comment>
<accession>A0A4Y8MXD1</accession>
<feature type="compositionally biased region" description="Basic and acidic residues" evidence="1">
    <location>
        <begin position="26"/>
        <end position="46"/>
    </location>
</feature>